<feature type="region of interest" description="Disordered" evidence="1">
    <location>
        <begin position="1"/>
        <end position="33"/>
    </location>
</feature>
<comment type="caution">
    <text evidence="2">The sequence shown here is derived from an EMBL/GenBank/DDBJ whole genome shotgun (WGS) entry which is preliminary data.</text>
</comment>
<proteinExistence type="predicted"/>
<evidence type="ECO:0000313" key="2">
    <source>
        <dbReference type="EMBL" id="TNN43120.1"/>
    </source>
</evidence>
<name>A0A4Z2FQH0_9TELE</name>
<accession>A0A4Z2FQH0</accession>
<reference evidence="2 3" key="1">
    <citation type="submission" date="2019-03" db="EMBL/GenBank/DDBJ databases">
        <title>First draft genome of Liparis tanakae, snailfish: a comprehensive survey of snailfish specific genes.</title>
        <authorList>
            <person name="Kim W."/>
            <person name="Song I."/>
            <person name="Jeong J.-H."/>
            <person name="Kim D."/>
            <person name="Kim S."/>
            <person name="Ryu S."/>
            <person name="Song J.Y."/>
            <person name="Lee S.K."/>
        </authorList>
    </citation>
    <scope>NUCLEOTIDE SEQUENCE [LARGE SCALE GENOMIC DNA]</scope>
    <source>
        <tissue evidence="2">Muscle</tissue>
    </source>
</reference>
<dbReference type="AlphaFoldDB" id="A0A4Z2FQH0"/>
<organism evidence="2 3">
    <name type="scientific">Liparis tanakae</name>
    <name type="common">Tanaka's snailfish</name>
    <dbReference type="NCBI Taxonomy" id="230148"/>
    <lineage>
        <taxon>Eukaryota</taxon>
        <taxon>Metazoa</taxon>
        <taxon>Chordata</taxon>
        <taxon>Craniata</taxon>
        <taxon>Vertebrata</taxon>
        <taxon>Euteleostomi</taxon>
        <taxon>Actinopterygii</taxon>
        <taxon>Neopterygii</taxon>
        <taxon>Teleostei</taxon>
        <taxon>Neoteleostei</taxon>
        <taxon>Acanthomorphata</taxon>
        <taxon>Eupercaria</taxon>
        <taxon>Perciformes</taxon>
        <taxon>Cottioidei</taxon>
        <taxon>Cottales</taxon>
        <taxon>Liparidae</taxon>
        <taxon>Liparis</taxon>
    </lineage>
</organism>
<dbReference type="EMBL" id="SRLO01000988">
    <property type="protein sequence ID" value="TNN43120.1"/>
    <property type="molecule type" value="Genomic_DNA"/>
</dbReference>
<evidence type="ECO:0000256" key="1">
    <source>
        <dbReference type="SAM" id="MobiDB-lite"/>
    </source>
</evidence>
<protein>
    <submittedName>
        <fullName evidence="2">Uncharacterized protein</fullName>
    </submittedName>
</protein>
<sequence>MFLWGGGAEGRDDGACSLHITPSGQEARQSRQKRRIPGLQRFFIIIITTIIIIASPLPPEPADARPYERLRVASHVIPTSSPSLSLPCQHGGFHGIPGCSKRTENTSLQALTPGQAQGTVTAPRLPGRSRSLRRLAPSCTGSRCSSSPPPPPRCSCLWS</sequence>
<dbReference type="Proteomes" id="UP000314294">
    <property type="component" value="Unassembled WGS sequence"/>
</dbReference>
<evidence type="ECO:0000313" key="3">
    <source>
        <dbReference type="Proteomes" id="UP000314294"/>
    </source>
</evidence>
<gene>
    <name evidence="2" type="ORF">EYF80_046682</name>
</gene>
<keyword evidence="3" id="KW-1185">Reference proteome</keyword>